<feature type="binding site" evidence="1">
    <location>
        <position position="81"/>
    </location>
    <ligand>
        <name>Mg(2+)</name>
        <dbReference type="ChEBI" id="CHEBI:18420"/>
        <label>1</label>
        <note>catalytic</note>
    </ligand>
</feature>
<evidence type="ECO:0000313" key="3">
    <source>
        <dbReference type="Proteomes" id="UP000272729"/>
    </source>
</evidence>
<evidence type="ECO:0000313" key="2">
    <source>
        <dbReference type="EMBL" id="RKT69408.1"/>
    </source>
</evidence>
<comment type="caution">
    <text evidence="2">The sequence shown here is derived from an EMBL/GenBank/DDBJ whole genome shotgun (WGS) entry which is preliminary data.</text>
</comment>
<protein>
    <submittedName>
        <fullName evidence="2">Myo-inositol-1(Or 4)-monophosphatase</fullName>
    </submittedName>
</protein>
<dbReference type="GO" id="GO:0007165">
    <property type="term" value="P:signal transduction"/>
    <property type="evidence" value="ECO:0007669"/>
    <property type="project" value="TreeGrafter"/>
</dbReference>
<sequence>MNDLTRVQEVAEYLAATGAVAVRRDQAQRTPPARLPAAPSGRIRAQALAHSAIDTALDRLKARERAQFDLIRPADIEWYVDPIGGDRNLASGLPAYTVSVAAVLDGVTLAGAVAEPATGRLWSASLDHGTRLLDPRHGTRRLPVNAGSQTDLRRALVAAGFSTDPARRRREARIAARLATRVGDLRLFGSPALTLCWVASGALDGFYQHHLDPHAWRAAVLIAQEADAVVQHTGGLLHAASPAIATQLAHALSTTDATGMTPQPDLTA</sequence>
<dbReference type="EMBL" id="RBXR01000001">
    <property type="protein sequence ID" value="RKT69408.1"/>
    <property type="molecule type" value="Genomic_DNA"/>
</dbReference>
<dbReference type="AlphaFoldDB" id="A0A495XCZ7"/>
<feature type="binding site" evidence="1">
    <location>
        <position position="83"/>
    </location>
    <ligand>
        <name>Mg(2+)</name>
        <dbReference type="ChEBI" id="CHEBI:18420"/>
        <label>1</label>
        <note>catalytic</note>
    </ligand>
</feature>
<dbReference type="InterPro" id="IPR000760">
    <property type="entry name" value="Inositol_monophosphatase-like"/>
</dbReference>
<accession>A0A495XCZ7</accession>
<keyword evidence="1" id="KW-0479">Metal-binding</keyword>
<reference evidence="2 3" key="1">
    <citation type="submission" date="2018-10" db="EMBL/GenBank/DDBJ databases">
        <title>Sequencing the genomes of 1000 actinobacteria strains.</title>
        <authorList>
            <person name="Klenk H.-P."/>
        </authorList>
    </citation>
    <scope>NUCLEOTIDE SEQUENCE [LARGE SCALE GENOMIC DNA]</scope>
    <source>
        <strain evidence="2 3">DSM 43911</strain>
    </source>
</reference>
<evidence type="ECO:0000256" key="1">
    <source>
        <dbReference type="PIRSR" id="PIRSR600760-2"/>
    </source>
</evidence>
<dbReference type="Proteomes" id="UP000272729">
    <property type="component" value="Unassembled WGS sequence"/>
</dbReference>
<dbReference type="GO" id="GO:0046872">
    <property type="term" value="F:metal ion binding"/>
    <property type="evidence" value="ECO:0007669"/>
    <property type="project" value="UniProtKB-KW"/>
</dbReference>
<dbReference type="Pfam" id="PF00459">
    <property type="entry name" value="Inositol_P"/>
    <property type="match status" value="1"/>
</dbReference>
<dbReference type="PANTHER" id="PTHR20854:SF4">
    <property type="entry name" value="INOSITOL-1-MONOPHOSPHATASE-RELATED"/>
    <property type="match status" value="1"/>
</dbReference>
<dbReference type="GO" id="GO:0008934">
    <property type="term" value="F:inositol monophosphate 1-phosphatase activity"/>
    <property type="evidence" value="ECO:0007669"/>
    <property type="project" value="TreeGrafter"/>
</dbReference>
<dbReference type="Gene3D" id="3.30.540.10">
    <property type="entry name" value="Fructose-1,6-Bisphosphatase, subunit A, domain 1"/>
    <property type="match status" value="1"/>
</dbReference>
<keyword evidence="1" id="KW-0460">Magnesium</keyword>
<comment type="cofactor">
    <cofactor evidence="1">
        <name>Mg(2+)</name>
        <dbReference type="ChEBI" id="CHEBI:18420"/>
    </cofactor>
</comment>
<keyword evidence="3" id="KW-1185">Reference proteome</keyword>
<name>A0A495XCZ7_9PSEU</name>
<organism evidence="2 3">
    <name type="scientific">Saccharothrix variisporea</name>
    <dbReference type="NCBI Taxonomy" id="543527"/>
    <lineage>
        <taxon>Bacteria</taxon>
        <taxon>Bacillati</taxon>
        <taxon>Actinomycetota</taxon>
        <taxon>Actinomycetes</taxon>
        <taxon>Pseudonocardiales</taxon>
        <taxon>Pseudonocardiaceae</taxon>
        <taxon>Saccharothrix</taxon>
    </lineage>
</organism>
<dbReference type="Gene3D" id="3.40.190.80">
    <property type="match status" value="1"/>
</dbReference>
<gene>
    <name evidence="2" type="ORF">DFJ66_2629</name>
</gene>
<dbReference type="GO" id="GO:0006020">
    <property type="term" value="P:inositol metabolic process"/>
    <property type="evidence" value="ECO:0007669"/>
    <property type="project" value="TreeGrafter"/>
</dbReference>
<dbReference type="RefSeq" id="WP_170199350.1">
    <property type="nucleotide sequence ID" value="NZ_JBIUBA010000002.1"/>
</dbReference>
<proteinExistence type="predicted"/>
<dbReference type="SUPFAM" id="SSF56655">
    <property type="entry name" value="Carbohydrate phosphatase"/>
    <property type="match status" value="1"/>
</dbReference>
<dbReference type="PANTHER" id="PTHR20854">
    <property type="entry name" value="INOSITOL MONOPHOSPHATASE"/>
    <property type="match status" value="1"/>
</dbReference>